<reference evidence="2" key="1">
    <citation type="submission" date="2017-09" db="EMBL/GenBank/DDBJ databases">
        <title>Polyketide synthases of a Diaporthe helianthi virulent isolate.</title>
        <authorList>
            <person name="Baroncelli R."/>
        </authorList>
    </citation>
    <scope>NUCLEOTIDE SEQUENCE [LARGE SCALE GENOMIC DNA]</scope>
    <source>
        <strain evidence="2">7/96</strain>
    </source>
</reference>
<evidence type="ECO:0000313" key="2">
    <source>
        <dbReference type="EMBL" id="POS74366.1"/>
    </source>
</evidence>
<accession>A0A2P5HVV8</accession>
<organism evidence="2 3">
    <name type="scientific">Diaporthe helianthi</name>
    <dbReference type="NCBI Taxonomy" id="158607"/>
    <lineage>
        <taxon>Eukaryota</taxon>
        <taxon>Fungi</taxon>
        <taxon>Dikarya</taxon>
        <taxon>Ascomycota</taxon>
        <taxon>Pezizomycotina</taxon>
        <taxon>Sordariomycetes</taxon>
        <taxon>Sordariomycetidae</taxon>
        <taxon>Diaporthales</taxon>
        <taxon>Diaporthaceae</taxon>
        <taxon>Diaporthe</taxon>
    </lineage>
</organism>
<name>A0A2P5HVV8_DIAHE</name>
<gene>
    <name evidence="2" type="ORF">DHEL01_v207247</name>
</gene>
<evidence type="ECO:0000313" key="3">
    <source>
        <dbReference type="Proteomes" id="UP000094444"/>
    </source>
</evidence>
<dbReference type="Proteomes" id="UP000094444">
    <property type="component" value="Unassembled WGS sequence"/>
</dbReference>
<proteinExistence type="predicted"/>
<protein>
    <submittedName>
        <fullName evidence="2">Uncharacterized protein</fullName>
    </submittedName>
</protein>
<sequence length="181" mass="20926">MPDHTVERCYLLYPELRNPYHASPGPPDPWEDLEEARRNHDDPPPRLMRRIKDAEALAFDQAPPEVQRHAQWQRIQGWDPSRRTYFTLPMYGAAVERPVRYTDNPFNQPRAQVAYEAFDTSGDMLMCSSGCPSGYECSLEHWVREVVNHDGLYKFSDRSEDAFAGIMVQGFVNPAASFEIY</sequence>
<feature type="region of interest" description="Disordered" evidence="1">
    <location>
        <begin position="17"/>
        <end position="45"/>
    </location>
</feature>
<feature type="compositionally biased region" description="Basic and acidic residues" evidence="1">
    <location>
        <begin position="35"/>
        <end position="45"/>
    </location>
</feature>
<comment type="caution">
    <text evidence="2">The sequence shown here is derived from an EMBL/GenBank/DDBJ whole genome shotgun (WGS) entry which is preliminary data.</text>
</comment>
<dbReference type="OrthoDB" id="5189318at2759"/>
<dbReference type="AlphaFoldDB" id="A0A2P5HVV8"/>
<dbReference type="EMBL" id="MAVT02000642">
    <property type="protein sequence ID" value="POS74366.1"/>
    <property type="molecule type" value="Genomic_DNA"/>
</dbReference>
<evidence type="ECO:0000256" key="1">
    <source>
        <dbReference type="SAM" id="MobiDB-lite"/>
    </source>
</evidence>
<dbReference type="InParanoid" id="A0A2P5HVV8"/>
<keyword evidence="3" id="KW-1185">Reference proteome</keyword>